<comment type="caution">
    <text evidence="1">The sequence shown here is derived from an EMBL/GenBank/DDBJ whole genome shotgun (WGS) entry which is preliminary data.</text>
</comment>
<gene>
    <name evidence="1" type="ORF">CF123_11305</name>
</gene>
<accession>A0AAX2UTS4</accession>
<evidence type="ECO:0000313" key="2">
    <source>
        <dbReference type="Proteomes" id="UP000796104"/>
    </source>
</evidence>
<dbReference type="EMBL" id="PDXJ01000015">
    <property type="protein sequence ID" value="TND53552.1"/>
    <property type="molecule type" value="Genomic_DNA"/>
</dbReference>
<name>A0AAX2UTS4_AERVE</name>
<proteinExistence type="predicted"/>
<protein>
    <submittedName>
        <fullName evidence="1">Uncharacterized protein</fullName>
    </submittedName>
</protein>
<dbReference type="Proteomes" id="UP000796104">
    <property type="component" value="Unassembled WGS sequence"/>
</dbReference>
<sequence length="59" mass="6873">MREGRLQRQRDNSIALNEQFLITRYVGLWRVPGLLNGEGGVMPTNSVVVGFWLQREEER</sequence>
<evidence type="ECO:0000313" key="1">
    <source>
        <dbReference type="EMBL" id="TND53552.1"/>
    </source>
</evidence>
<dbReference type="AlphaFoldDB" id="A0AAX2UTS4"/>
<reference evidence="1" key="1">
    <citation type="submission" date="2017-10" db="EMBL/GenBank/DDBJ databases">
        <authorList>
            <person name="Colston S.M."/>
            <person name="Graf J."/>
        </authorList>
    </citation>
    <scope>NUCLEOTIDE SEQUENCE</scope>
    <source>
        <strain evidence="1">BAQ071013-135</strain>
    </source>
</reference>
<reference evidence="1" key="2">
    <citation type="journal article" date="2019" name="PLoS ONE">
        <title>Identification and characterization of putative Aeromonas spp. T3SS effectors.</title>
        <authorList>
            <person name="Rangel L.T."/>
            <person name="Marden J."/>
            <person name="Colston S."/>
            <person name="Setubal J.C."/>
            <person name="Graf J."/>
            <person name="Gogarten J.P."/>
        </authorList>
    </citation>
    <scope>NUCLEOTIDE SEQUENCE</scope>
    <source>
        <strain evidence="1">BAQ071013-135</strain>
    </source>
</reference>
<organism evidence="1 2">
    <name type="scientific">Aeromonas veronii</name>
    <dbReference type="NCBI Taxonomy" id="654"/>
    <lineage>
        <taxon>Bacteria</taxon>
        <taxon>Pseudomonadati</taxon>
        <taxon>Pseudomonadota</taxon>
        <taxon>Gammaproteobacteria</taxon>
        <taxon>Aeromonadales</taxon>
        <taxon>Aeromonadaceae</taxon>
        <taxon>Aeromonas</taxon>
    </lineage>
</organism>